<protein>
    <submittedName>
        <fullName evidence="5">GNAT family N-acetyltransferase</fullName>
        <ecNumber evidence="5">2.3.1.-</ecNumber>
    </submittedName>
</protein>
<gene>
    <name evidence="5" type="ORF">ACFSW8_05470</name>
</gene>
<name>A0ABW4Z8M4_9BACT</name>
<evidence type="ECO:0000259" key="4">
    <source>
        <dbReference type="PROSITE" id="PS51186"/>
    </source>
</evidence>
<dbReference type="CDD" id="cd04301">
    <property type="entry name" value="NAT_SF"/>
    <property type="match status" value="1"/>
</dbReference>
<dbReference type="Proteomes" id="UP001597389">
    <property type="component" value="Unassembled WGS sequence"/>
</dbReference>
<dbReference type="PROSITE" id="PS51186">
    <property type="entry name" value="GNAT"/>
    <property type="match status" value="1"/>
</dbReference>
<dbReference type="InterPro" id="IPR000182">
    <property type="entry name" value="GNAT_dom"/>
</dbReference>
<keyword evidence="2 5" id="KW-0808">Transferase</keyword>
<evidence type="ECO:0000313" key="5">
    <source>
        <dbReference type="EMBL" id="MFD2158340.1"/>
    </source>
</evidence>
<keyword evidence="3 5" id="KW-0012">Acyltransferase</keyword>
<dbReference type="PIRSF" id="PIRSF000423">
    <property type="entry name" value="ArgA"/>
    <property type="match status" value="1"/>
</dbReference>
<organism evidence="5 6">
    <name type="scientific">Rubritalea tangerina</name>
    <dbReference type="NCBI Taxonomy" id="430798"/>
    <lineage>
        <taxon>Bacteria</taxon>
        <taxon>Pseudomonadati</taxon>
        <taxon>Verrucomicrobiota</taxon>
        <taxon>Verrucomicrobiia</taxon>
        <taxon>Verrucomicrobiales</taxon>
        <taxon>Rubritaleaceae</taxon>
        <taxon>Rubritalea</taxon>
    </lineage>
</organism>
<dbReference type="SUPFAM" id="SSF55729">
    <property type="entry name" value="Acyl-CoA N-acyltransferases (Nat)"/>
    <property type="match status" value="1"/>
</dbReference>
<dbReference type="SUPFAM" id="SSF53633">
    <property type="entry name" value="Carbamate kinase-like"/>
    <property type="match status" value="1"/>
</dbReference>
<evidence type="ECO:0000256" key="2">
    <source>
        <dbReference type="ARBA" id="ARBA00022679"/>
    </source>
</evidence>
<dbReference type="GO" id="GO:0016746">
    <property type="term" value="F:acyltransferase activity"/>
    <property type="evidence" value="ECO:0007669"/>
    <property type="project" value="UniProtKB-KW"/>
</dbReference>
<comment type="pathway">
    <text evidence="1">Amino-acid biosynthesis; L-arginine biosynthesis.</text>
</comment>
<dbReference type="PANTHER" id="PTHR30602">
    <property type="entry name" value="AMINO-ACID ACETYLTRANSFERASE"/>
    <property type="match status" value="1"/>
</dbReference>
<dbReference type="InterPro" id="IPR036393">
    <property type="entry name" value="AceGlu_kinase-like_sf"/>
</dbReference>
<sequence>MEREKTATDLRGLLHYVPQFRGRVFVIDLEWSMMNEVAQAEVIMDLVALQSIGVQLVVVAGVEEMEGIVDWAVDHEFRSAVVKESEGEDRVLDVLGRGQAVFYERNGGVISANVVQLSVAIQAVKLIAVSDFKPLETQGGQLKFLRVSEISGLGGSFSAEERAMLEVAAQACSAGIDRVHLLDGNEPGVILDELFSNEGVGTMVYAGQYRQIRMLREEDISEMLALIGRSVRRTHLVPRSYEQIADSLGDYAVMEVDGHVVGCVALYLYEGQAEIACLYVKQTHEGTGYGADLVRFMERRAAELGVTRVFALTNRAAKFFTEQMGYESYAIEGLPRERFAELEESGRGSQAFVKEV</sequence>
<feature type="domain" description="N-acetyltransferase" evidence="4">
    <location>
        <begin position="210"/>
        <end position="356"/>
    </location>
</feature>
<dbReference type="PANTHER" id="PTHR30602:SF12">
    <property type="entry name" value="AMINO-ACID ACETYLTRANSFERASE NAGS1, CHLOROPLASTIC-RELATED"/>
    <property type="match status" value="1"/>
</dbReference>
<dbReference type="InterPro" id="IPR016181">
    <property type="entry name" value="Acyl_CoA_acyltransferase"/>
</dbReference>
<dbReference type="Gene3D" id="3.40.1160.10">
    <property type="entry name" value="Acetylglutamate kinase-like"/>
    <property type="match status" value="2"/>
</dbReference>
<dbReference type="Pfam" id="PF00583">
    <property type="entry name" value="Acetyltransf_1"/>
    <property type="match status" value="1"/>
</dbReference>
<reference evidence="6" key="1">
    <citation type="journal article" date="2019" name="Int. J. Syst. Evol. Microbiol.">
        <title>The Global Catalogue of Microorganisms (GCM) 10K type strain sequencing project: providing services to taxonomists for standard genome sequencing and annotation.</title>
        <authorList>
            <consortium name="The Broad Institute Genomics Platform"/>
            <consortium name="The Broad Institute Genome Sequencing Center for Infectious Disease"/>
            <person name="Wu L."/>
            <person name="Ma J."/>
        </authorList>
    </citation>
    <scope>NUCLEOTIDE SEQUENCE [LARGE SCALE GENOMIC DNA]</scope>
    <source>
        <strain evidence="6">CCUG 57942</strain>
    </source>
</reference>
<evidence type="ECO:0000256" key="3">
    <source>
        <dbReference type="ARBA" id="ARBA00023315"/>
    </source>
</evidence>
<proteinExistence type="predicted"/>
<dbReference type="RefSeq" id="WP_377086511.1">
    <property type="nucleotide sequence ID" value="NZ_JBHSJL010000014.1"/>
</dbReference>
<comment type="caution">
    <text evidence="5">The sequence shown here is derived from an EMBL/GenBank/DDBJ whole genome shotgun (WGS) entry which is preliminary data.</text>
</comment>
<dbReference type="Gene3D" id="3.40.630.30">
    <property type="match status" value="1"/>
</dbReference>
<dbReference type="InterPro" id="IPR010167">
    <property type="entry name" value="NH2A_AcTrfase"/>
</dbReference>
<evidence type="ECO:0000313" key="6">
    <source>
        <dbReference type="Proteomes" id="UP001597389"/>
    </source>
</evidence>
<keyword evidence="6" id="KW-1185">Reference proteome</keyword>
<dbReference type="EC" id="2.3.1.-" evidence="5"/>
<accession>A0ABW4Z8M4</accession>
<evidence type="ECO:0000256" key="1">
    <source>
        <dbReference type="ARBA" id="ARBA00004730"/>
    </source>
</evidence>
<dbReference type="EMBL" id="JBHUJB010000022">
    <property type="protein sequence ID" value="MFD2158340.1"/>
    <property type="molecule type" value="Genomic_DNA"/>
</dbReference>